<dbReference type="InterPro" id="IPR001375">
    <property type="entry name" value="Peptidase_S9_cat"/>
</dbReference>
<evidence type="ECO:0000256" key="11">
    <source>
        <dbReference type="ARBA" id="ARBA00022741"/>
    </source>
</evidence>
<dbReference type="InterPro" id="IPR001245">
    <property type="entry name" value="Ser-Thr/Tyr_kinase_cat_dom"/>
</dbReference>
<dbReference type="Gene3D" id="3.40.50.1820">
    <property type="entry name" value="alpha/beta hydrolase"/>
    <property type="match status" value="1"/>
</dbReference>
<evidence type="ECO:0000256" key="21">
    <source>
        <dbReference type="PROSITE-ProRule" id="PRU00191"/>
    </source>
</evidence>
<dbReference type="SUPFAM" id="SSF56112">
    <property type="entry name" value="Protein kinase-like (PK-like)"/>
    <property type="match status" value="1"/>
</dbReference>
<dbReference type="SMART" id="SM00248">
    <property type="entry name" value="ANK"/>
    <property type="match status" value="4"/>
</dbReference>
<dbReference type="InterPro" id="IPR011009">
    <property type="entry name" value="Kinase-like_dom_sf"/>
</dbReference>
<dbReference type="FunFam" id="1.10.510.10:FF:000027">
    <property type="entry name" value="Receptor protein-tyrosine kinase"/>
    <property type="match status" value="1"/>
</dbReference>
<dbReference type="GO" id="GO:0002009">
    <property type="term" value="P:morphogenesis of an epithelium"/>
    <property type="evidence" value="ECO:0007669"/>
    <property type="project" value="UniProtKB-ARBA"/>
</dbReference>
<evidence type="ECO:0000256" key="17">
    <source>
        <dbReference type="ARBA" id="ARBA00023137"/>
    </source>
</evidence>
<dbReference type="PRINTS" id="PR00401">
    <property type="entry name" value="SH2DOMAIN"/>
</dbReference>
<keyword evidence="9" id="KW-0645">Protease</keyword>
<dbReference type="EMBL" id="JBBCAQ010000006">
    <property type="protein sequence ID" value="KAK7603156.1"/>
    <property type="molecule type" value="Genomic_DNA"/>
</dbReference>
<dbReference type="SUPFAM" id="SSF55550">
    <property type="entry name" value="SH2 domain"/>
    <property type="match status" value="2"/>
</dbReference>
<dbReference type="SMART" id="SM00252">
    <property type="entry name" value="SH2"/>
    <property type="match status" value="2"/>
</dbReference>
<dbReference type="PRINTS" id="PR00862">
    <property type="entry name" value="PROLIGOPTASE"/>
</dbReference>
<dbReference type="InterPro" id="IPR017441">
    <property type="entry name" value="Protein_kinase_ATP_BS"/>
</dbReference>
<dbReference type="PROSITE" id="PS50011">
    <property type="entry name" value="PROTEIN_KINASE_DOM"/>
    <property type="match status" value="1"/>
</dbReference>
<organism evidence="25 26">
    <name type="scientific">Parthenolecanium corni</name>
    <dbReference type="NCBI Taxonomy" id="536013"/>
    <lineage>
        <taxon>Eukaryota</taxon>
        <taxon>Metazoa</taxon>
        <taxon>Ecdysozoa</taxon>
        <taxon>Arthropoda</taxon>
        <taxon>Hexapoda</taxon>
        <taxon>Insecta</taxon>
        <taxon>Pterygota</taxon>
        <taxon>Neoptera</taxon>
        <taxon>Paraneoptera</taxon>
        <taxon>Hemiptera</taxon>
        <taxon>Sternorrhyncha</taxon>
        <taxon>Coccoidea</taxon>
        <taxon>Coccidae</taxon>
        <taxon>Parthenolecanium</taxon>
    </lineage>
</organism>
<feature type="repeat" description="ANK" evidence="20">
    <location>
        <begin position="149"/>
        <end position="181"/>
    </location>
</feature>
<dbReference type="Pfam" id="PF00023">
    <property type="entry name" value="Ank"/>
    <property type="match status" value="1"/>
</dbReference>
<dbReference type="InterPro" id="IPR023302">
    <property type="entry name" value="Pept_S9A_N"/>
</dbReference>
<keyword evidence="13" id="KW-0378">Hydrolase</keyword>
<dbReference type="PANTHER" id="PTHR42881">
    <property type="entry name" value="PROLYL ENDOPEPTIDASE"/>
    <property type="match status" value="1"/>
</dbReference>
<dbReference type="InterPro" id="IPR000980">
    <property type="entry name" value="SH2"/>
</dbReference>
<reference evidence="25 26" key="1">
    <citation type="submission" date="2024-03" db="EMBL/GenBank/DDBJ databases">
        <title>Adaptation during the transition from Ophiocordyceps entomopathogen to insect associate is accompanied by gene loss and intensified selection.</title>
        <authorList>
            <person name="Ward C.M."/>
            <person name="Onetto C.A."/>
            <person name="Borneman A.R."/>
        </authorList>
    </citation>
    <scope>NUCLEOTIDE SEQUENCE [LARGE SCALE GENOMIC DNA]</scope>
    <source>
        <strain evidence="25">AWRI1</strain>
        <tissue evidence="25">Single Adult Female</tissue>
    </source>
</reference>
<evidence type="ECO:0000256" key="7">
    <source>
        <dbReference type="ARBA" id="ARBA00022490"/>
    </source>
</evidence>
<dbReference type="FunFam" id="3.40.50.1820:FF:000005">
    <property type="entry name" value="Prolyl endopeptidase"/>
    <property type="match status" value="1"/>
</dbReference>
<dbReference type="PROSITE" id="PS00107">
    <property type="entry name" value="PROTEIN_KINASE_ATP"/>
    <property type="match status" value="1"/>
</dbReference>
<keyword evidence="8" id="KW-0597">Phosphoprotein</keyword>
<dbReference type="Gene3D" id="1.25.40.20">
    <property type="entry name" value="Ankyrin repeat-containing domain"/>
    <property type="match status" value="1"/>
</dbReference>
<evidence type="ECO:0000259" key="24">
    <source>
        <dbReference type="PROSITE" id="PS50011"/>
    </source>
</evidence>
<dbReference type="GO" id="GO:0006508">
    <property type="term" value="P:proteolysis"/>
    <property type="evidence" value="ECO:0007669"/>
    <property type="project" value="UniProtKB-KW"/>
</dbReference>
<dbReference type="InterPro" id="IPR002110">
    <property type="entry name" value="Ankyrin_rpt"/>
</dbReference>
<dbReference type="Pfam" id="PF02897">
    <property type="entry name" value="Peptidase_S9_N"/>
    <property type="match status" value="1"/>
</dbReference>
<comment type="catalytic activity">
    <reaction evidence="19">
        <text>L-tyrosyl-[protein] + ATP = O-phospho-L-tyrosyl-[protein] + ADP + H(+)</text>
        <dbReference type="Rhea" id="RHEA:10596"/>
        <dbReference type="Rhea" id="RHEA-COMP:10136"/>
        <dbReference type="Rhea" id="RHEA-COMP:20101"/>
        <dbReference type="ChEBI" id="CHEBI:15378"/>
        <dbReference type="ChEBI" id="CHEBI:30616"/>
        <dbReference type="ChEBI" id="CHEBI:46858"/>
        <dbReference type="ChEBI" id="CHEBI:61978"/>
        <dbReference type="ChEBI" id="CHEBI:456216"/>
        <dbReference type="EC" id="2.7.10.2"/>
    </reaction>
</comment>
<feature type="repeat" description="ANK" evidence="20">
    <location>
        <begin position="182"/>
        <end position="215"/>
    </location>
</feature>
<keyword evidence="14" id="KW-0720">Serine protease</keyword>
<dbReference type="InterPro" id="IPR029058">
    <property type="entry name" value="AB_hydrolase_fold"/>
</dbReference>
<keyword evidence="16" id="KW-0007">Acetylation</keyword>
<dbReference type="Pfam" id="PF07714">
    <property type="entry name" value="PK_Tyr_Ser-Thr"/>
    <property type="match status" value="1"/>
</dbReference>
<dbReference type="PROSITE" id="PS00708">
    <property type="entry name" value="PRO_ENDOPEP_SER"/>
    <property type="match status" value="1"/>
</dbReference>
<comment type="subcellular location">
    <subcellularLocation>
        <location evidence="2">Cytoplasm</location>
    </subcellularLocation>
</comment>
<evidence type="ECO:0000256" key="9">
    <source>
        <dbReference type="ARBA" id="ARBA00022670"/>
    </source>
</evidence>
<dbReference type="GO" id="GO:0070012">
    <property type="term" value="F:oligopeptidase activity"/>
    <property type="evidence" value="ECO:0007669"/>
    <property type="project" value="TreeGrafter"/>
</dbReference>
<evidence type="ECO:0000256" key="15">
    <source>
        <dbReference type="ARBA" id="ARBA00022840"/>
    </source>
</evidence>
<sequence length="1415" mass="161231">MSYDSNISFYHGKLLREDAESLLKDSGEGEGTFLVRDSSSSSGDYVLSVLGPDEVVHYQIRKHEDDAFFSIDEQTISHGLETLIEYYQEDSHGLVTTLKNPILKDPPPPDTRRHGQTNLLHRATKEGNIEIVVELLKSGYRSLEAKNQEGQTAVHLACQLSQNDILEKLIARGANVNCRDSEGNTPLHYACHRNSPNNIQILVEKGGANIQMRNTKTGWVVLHEAASRGYIDCVTTLLSLGAPLRPRTNLKELPVDLARRNGHQDCADILTEYVSPTPKTKKSDWYHGTLERIPSIEILRNFSDNDGSFLVRYSIHSGYVLTMLYLLQDYHFVIQKQDQYYFIDDGPLLDSLECLIEYYMTVPDGLPCKLQMPVEPKPSPPLPNSPHPSSVKLSNLNIHQASTLPLRSKMKTPEIVLSPPWNSGPIIEKPEDDSGYIPRDNIILKEVIGEGEFGSVKRGILQTREGFEEKVAVKTLHMDNADSNRKEFLREASVMMKLNHECIVKFIGICIEPELLMILELVPLGSMLRYLLESPNLVSPTYELIIWASQIARGMEYLEKQRFVHRDLAARNILLATKFQIKITDFGLSRTLCKKDYYRATEGGRWPIKWYAPESYNFGTFSSASDVWSFGVTLWEMYSYGQQPYGALKGSEVTDLIDKGERLAQPRKCPDDVYEIMSQCWQYSAVNRPTFSELVEKFRCPENMSSGLKFVYPSPRRDETVVDDYHGIKIVDPYRWMEDPDSEETKKFIDEQNAITKPFLEQCQSRSEMHERLKKLWNYPKYSCPFQRGSKYYFFLNSGLQNQSVMYVQDTLDSEPKVFLDPNVMSEDGTVALVKSSFSEDGQIFAYGLSNCGSDWFTVHFKHVEKGDIYPEKLEKVKFTGLTWTHDNKGIFYGCYSDQEGKIDGSETLTNKNHKLLYHVLGTPPSEDVVVVDFPDEPEFIIDSEISYCGRYLIISAQKSTKNNLVYVCDLSKTGGKFTGKLDLMPIVTEFEADYEFITNTGPIALFKTNKDAPNYRLIEINFENPAPSEWKDLVGEHTKDVLEWVDAVNEKYLMICYIRDVKNVLQVHSLENGELIKTFTTEFGTINGYSGKRKYKDVFYQFTSFLTPSIFYRCDLSQPEMKPEIFREVKVDGFDREHFTTEQIFYESKDGTKVPMYIVYRKNLVKNGQNPCLLYGYGGFNVSLLPTFSVSRLVFINNLDGINAIPNIRGGGEYGDNWHKGGRLENKQNVFDDFHAAAKYLIREKYTSAKRLIINGGSNGGLLVGACANQRPDLYGAVIANVGVLDMLRYHKFTIGYLWVSDYGSSDNEKDFQVLLKYSPLHNIKVPEDESIQYPPTLLLTADHDDRVVPSHSLKFIATLQETFRNCPRQTNPLLIRIETKAGHGGGKPTTKIIEEWTDILSFVVLTLDLKFHS</sequence>
<keyword evidence="11 22" id="KW-0547">Nucleotide-binding</keyword>
<keyword evidence="21" id="KW-0727">SH2 domain</keyword>
<dbReference type="GO" id="GO:0005829">
    <property type="term" value="C:cytosol"/>
    <property type="evidence" value="ECO:0007669"/>
    <property type="project" value="TreeGrafter"/>
</dbReference>
<dbReference type="Pfam" id="PF00017">
    <property type="entry name" value="SH2"/>
    <property type="match status" value="2"/>
</dbReference>
<keyword evidence="12" id="KW-0418">Kinase</keyword>
<evidence type="ECO:0000259" key="23">
    <source>
        <dbReference type="PROSITE" id="PS50001"/>
    </source>
</evidence>
<dbReference type="FunFam" id="2.130.10.120:FF:000001">
    <property type="entry name" value="Prolyl endopeptidase"/>
    <property type="match status" value="1"/>
</dbReference>
<dbReference type="InterPro" id="IPR051167">
    <property type="entry name" value="Prolyl_oligopep/macrocyclase"/>
</dbReference>
<dbReference type="PROSITE" id="PS50297">
    <property type="entry name" value="ANK_REP_REGION"/>
    <property type="match status" value="2"/>
</dbReference>
<dbReference type="PROSITE" id="PS00109">
    <property type="entry name" value="PROTEIN_KINASE_TYR"/>
    <property type="match status" value="1"/>
</dbReference>
<dbReference type="Pfam" id="PF12796">
    <property type="entry name" value="Ank_2"/>
    <property type="match status" value="1"/>
</dbReference>
<dbReference type="InterPro" id="IPR000719">
    <property type="entry name" value="Prot_kinase_dom"/>
</dbReference>
<evidence type="ECO:0000256" key="22">
    <source>
        <dbReference type="PROSITE-ProRule" id="PRU10141"/>
    </source>
</evidence>
<keyword evidence="17" id="KW-0829">Tyrosine-protein kinase</keyword>
<protein>
    <recommendedName>
        <fullName evidence="6">Prolyl endopeptidase</fullName>
        <ecNumber evidence="5">2.7.10.2</ecNumber>
        <ecNumber evidence="4">3.4.21.26</ecNumber>
    </recommendedName>
    <alternativeName>
        <fullName evidence="18">Post-proline cleaving enzyme</fullName>
    </alternativeName>
</protein>
<dbReference type="FunFam" id="3.40.50.1820:FF:000275">
    <property type="entry name" value="Prolyl endopeptidase"/>
    <property type="match status" value="1"/>
</dbReference>
<keyword evidence="20" id="KW-0040">ANK repeat</keyword>
<comment type="catalytic activity">
    <reaction evidence="1">
        <text>Hydrolysis of Pro-|-Xaa &gt;&gt; Ala-|-Xaa in oligopeptides.</text>
        <dbReference type="EC" id="3.4.21.26"/>
    </reaction>
</comment>
<evidence type="ECO:0000256" key="4">
    <source>
        <dbReference type="ARBA" id="ARBA00011897"/>
    </source>
</evidence>
<dbReference type="GO" id="GO:0005524">
    <property type="term" value="F:ATP binding"/>
    <property type="evidence" value="ECO:0007669"/>
    <property type="project" value="UniProtKB-UniRule"/>
</dbReference>
<dbReference type="PANTHER" id="PTHR42881:SF2">
    <property type="entry name" value="PROLYL ENDOPEPTIDASE"/>
    <property type="match status" value="1"/>
</dbReference>
<dbReference type="InterPro" id="IPR020635">
    <property type="entry name" value="Tyr_kinase_cat_dom"/>
</dbReference>
<keyword evidence="26" id="KW-1185">Reference proteome</keyword>
<proteinExistence type="inferred from homology"/>
<accession>A0AAN9Y8L8</accession>
<dbReference type="GO" id="GO:0004252">
    <property type="term" value="F:serine-type endopeptidase activity"/>
    <property type="evidence" value="ECO:0007669"/>
    <property type="project" value="UniProtKB-EC"/>
</dbReference>
<dbReference type="Proteomes" id="UP001367676">
    <property type="component" value="Unassembled WGS sequence"/>
</dbReference>
<keyword evidence="10" id="KW-0808">Transferase</keyword>
<dbReference type="Gene3D" id="3.30.505.10">
    <property type="entry name" value="SH2 domain"/>
    <property type="match status" value="2"/>
</dbReference>
<dbReference type="EC" id="3.4.21.26" evidence="4"/>
<dbReference type="Gene3D" id="2.130.10.120">
    <property type="entry name" value="Prolyl oligopeptidase, N-terminal domain"/>
    <property type="match status" value="1"/>
</dbReference>
<dbReference type="InterPro" id="IPR036770">
    <property type="entry name" value="Ankyrin_rpt-contain_sf"/>
</dbReference>
<name>A0AAN9Y8L8_9HEMI</name>
<dbReference type="InterPro" id="IPR002471">
    <property type="entry name" value="Pept_S9_AS"/>
</dbReference>
<dbReference type="SUPFAM" id="SSF53474">
    <property type="entry name" value="alpha/beta-Hydrolases"/>
    <property type="match status" value="1"/>
</dbReference>
<dbReference type="GO" id="GO:0071944">
    <property type="term" value="C:cell periphery"/>
    <property type="evidence" value="ECO:0007669"/>
    <property type="project" value="UniProtKB-ARBA"/>
</dbReference>
<evidence type="ECO:0000256" key="12">
    <source>
        <dbReference type="ARBA" id="ARBA00022777"/>
    </source>
</evidence>
<keyword evidence="7" id="KW-0963">Cytoplasm</keyword>
<evidence type="ECO:0000256" key="13">
    <source>
        <dbReference type="ARBA" id="ARBA00022801"/>
    </source>
</evidence>
<feature type="repeat" description="ANK" evidence="20">
    <location>
        <begin position="217"/>
        <end position="249"/>
    </location>
</feature>
<dbReference type="SMART" id="SM00219">
    <property type="entry name" value="TyrKc"/>
    <property type="match status" value="1"/>
</dbReference>
<evidence type="ECO:0000313" key="25">
    <source>
        <dbReference type="EMBL" id="KAK7603156.1"/>
    </source>
</evidence>
<evidence type="ECO:0000256" key="1">
    <source>
        <dbReference type="ARBA" id="ARBA00001070"/>
    </source>
</evidence>
<dbReference type="PROSITE" id="PS50001">
    <property type="entry name" value="SH2"/>
    <property type="match status" value="2"/>
</dbReference>
<dbReference type="PROSITE" id="PS50088">
    <property type="entry name" value="ANK_REPEAT"/>
    <property type="match status" value="3"/>
</dbReference>
<dbReference type="GO" id="GO:0007165">
    <property type="term" value="P:signal transduction"/>
    <property type="evidence" value="ECO:0007669"/>
    <property type="project" value="UniProtKB-ARBA"/>
</dbReference>
<evidence type="ECO:0000256" key="20">
    <source>
        <dbReference type="PROSITE-ProRule" id="PRU00023"/>
    </source>
</evidence>
<evidence type="ECO:0000256" key="18">
    <source>
        <dbReference type="ARBA" id="ARBA00029698"/>
    </source>
</evidence>
<dbReference type="SUPFAM" id="SSF48403">
    <property type="entry name" value="Ankyrin repeat"/>
    <property type="match status" value="1"/>
</dbReference>
<dbReference type="GO" id="GO:0004715">
    <property type="term" value="F:non-membrane spanning protein tyrosine kinase activity"/>
    <property type="evidence" value="ECO:0007669"/>
    <property type="project" value="UniProtKB-EC"/>
</dbReference>
<evidence type="ECO:0000256" key="3">
    <source>
        <dbReference type="ARBA" id="ARBA00005228"/>
    </source>
</evidence>
<evidence type="ECO:0000256" key="10">
    <source>
        <dbReference type="ARBA" id="ARBA00022679"/>
    </source>
</evidence>
<gene>
    <name evidence="25" type="ORF">V9T40_003155</name>
</gene>
<evidence type="ECO:0000256" key="19">
    <source>
        <dbReference type="ARBA" id="ARBA00051245"/>
    </source>
</evidence>
<dbReference type="EC" id="2.7.10.2" evidence="5"/>
<evidence type="ECO:0000256" key="16">
    <source>
        <dbReference type="ARBA" id="ARBA00022990"/>
    </source>
</evidence>
<keyword evidence="15 22" id="KW-0067">ATP-binding</keyword>
<comment type="caution">
    <text evidence="25">The sequence shown here is derived from an EMBL/GenBank/DDBJ whole genome shotgun (WGS) entry which is preliminary data.</text>
</comment>
<dbReference type="InterPro" id="IPR002470">
    <property type="entry name" value="Peptidase_S9A"/>
</dbReference>
<dbReference type="SUPFAM" id="SSF50993">
    <property type="entry name" value="Peptidase/esterase 'gauge' domain"/>
    <property type="match status" value="1"/>
</dbReference>
<feature type="domain" description="SH2" evidence="23">
    <location>
        <begin position="9"/>
        <end position="102"/>
    </location>
</feature>
<feature type="binding site" evidence="22">
    <location>
        <position position="474"/>
    </location>
    <ligand>
        <name>ATP</name>
        <dbReference type="ChEBI" id="CHEBI:30616"/>
    </ligand>
</feature>
<evidence type="ECO:0000256" key="5">
    <source>
        <dbReference type="ARBA" id="ARBA00011903"/>
    </source>
</evidence>
<evidence type="ECO:0000256" key="8">
    <source>
        <dbReference type="ARBA" id="ARBA00022553"/>
    </source>
</evidence>
<evidence type="ECO:0000256" key="2">
    <source>
        <dbReference type="ARBA" id="ARBA00004496"/>
    </source>
</evidence>
<dbReference type="InterPro" id="IPR008266">
    <property type="entry name" value="Tyr_kinase_AS"/>
</dbReference>
<dbReference type="Gene3D" id="1.10.510.10">
    <property type="entry name" value="Transferase(Phosphotransferase) domain 1"/>
    <property type="match status" value="1"/>
</dbReference>
<dbReference type="Pfam" id="PF00326">
    <property type="entry name" value="Peptidase_S9"/>
    <property type="match status" value="1"/>
</dbReference>
<feature type="domain" description="Protein kinase" evidence="24">
    <location>
        <begin position="442"/>
        <end position="711"/>
    </location>
</feature>
<dbReference type="PRINTS" id="PR00109">
    <property type="entry name" value="TYRKINASE"/>
</dbReference>
<feature type="domain" description="SH2" evidence="23">
    <location>
        <begin position="285"/>
        <end position="374"/>
    </location>
</feature>
<evidence type="ECO:0000256" key="14">
    <source>
        <dbReference type="ARBA" id="ARBA00022825"/>
    </source>
</evidence>
<comment type="similarity">
    <text evidence="3">Belongs to the peptidase S9A family.</text>
</comment>
<dbReference type="InterPro" id="IPR036860">
    <property type="entry name" value="SH2_dom_sf"/>
</dbReference>
<evidence type="ECO:0000256" key="6">
    <source>
        <dbReference type="ARBA" id="ARBA00016310"/>
    </source>
</evidence>
<evidence type="ECO:0000313" key="26">
    <source>
        <dbReference type="Proteomes" id="UP001367676"/>
    </source>
</evidence>